<evidence type="ECO:0000313" key="1">
    <source>
        <dbReference type="EMBL" id="EXL06690.1"/>
    </source>
</evidence>
<reference evidence="1 3" key="1">
    <citation type="submission" date="2014-02" db="EMBL/GenBank/DDBJ databases">
        <title>Aquamicrobium defluvii Genome sequencing.</title>
        <authorList>
            <person name="Wang X."/>
        </authorList>
    </citation>
    <scope>NUCLEOTIDE SEQUENCE [LARGE SCALE GENOMIC DNA]</scope>
    <source>
        <strain evidence="1 3">W13Z1</strain>
    </source>
</reference>
<evidence type="ECO:0000313" key="4">
    <source>
        <dbReference type="Proteomes" id="UP000294958"/>
    </source>
</evidence>
<dbReference type="EMBL" id="SNZF01000046">
    <property type="protein sequence ID" value="TDR30326.1"/>
    <property type="molecule type" value="Genomic_DNA"/>
</dbReference>
<dbReference type="AlphaFoldDB" id="A0A011VE07"/>
<dbReference type="RefSeq" id="WP_035027207.1">
    <property type="nucleotide sequence ID" value="NZ_KK073889.1"/>
</dbReference>
<comment type="caution">
    <text evidence="1">The sequence shown here is derived from an EMBL/GenBank/DDBJ whole genome shotgun (WGS) entry which is preliminary data.</text>
</comment>
<evidence type="ECO:0000313" key="2">
    <source>
        <dbReference type="EMBL" id="TDR30326.1"/>
    </source>
</evidence>
<proteinExistence type="predicted"/>
<evidence type="ECO:0000313" key="3">
    <source>
        <dbReference type="Proteomes" id="UP000019849"/>
    </source>
</evidence>
<protein>
    <submittedName>
        <fullName evidence="1">Uncharacterized protein</fullName>
    </submittedName>
</protein>
<dbReference type="EMBL" id="JENY01000016">
    <property type="protein sequence ID" value="EXL06690.1"/>
    <property type="molecule type" value="Genomic_DNA"/>
</dbReference>
<dbReference type="PATRIC" id="fig|69279.3.peg.2665"/>
<name>A0A011VE07_9HYPH</name>
<dbReference type="HOGENOM" id="CLU_2630422_0_0_5"/>
<gene>
    <name evidence="1" type="ORF">BG36_06390</name>
    <name evidence="2" type="ORF">DES43_14618</name>
</gene>
<organism evidence="1 3">
    <name type="scientific">Aquamicrobium defluvii</name>
    <dbReference type="NCBI Taxonomy" id="69279"/>
    <lineage>
        <taxon>Bacteria</taxon>
        <taxon>Pseudomonadati</taxon>
        <taxon>Pseudomonadota</taxon>
        <taxon>Alphaproteobacteria</taxon>
        <taxon>Hyphomicrobiales</taxon>
        <taxon>Phyllobacteriaceae</taxon>
        <taxon>Aquamicrobium</taxon>
    </lineage>
</organism>
<reference evidence="2 4" key="2">
    <citation type="submission" date="2019-03" db="EMBL/GenBank/DDBJ databases">
        <title>Genomic Encyclopedia of Type Strains, Phase IV (KMG-IV): sequencing the most valuable type-strain genomes for metagenomic binning, comparative biology and taxonomic classification.</title>
        <authorList>
            <person name="Goeker M."/>
        </authorList>
    </citation>
    <scope>NUCLEOTIDE SEQUENCE [LARGE SCALE GENOMIC DNA]</scope>
    <source>
        <strain evidence="2 4">DSM 11603</strain>
    </source>
</reference>
<accession>A0A011VE07</accession>
<keyword evidence="4" id="KW-1185">Reference proteome</keyword>
<sequence length="77" mass="8870">MKAVNYIITKRRIALCVKDNRIEAVATAKRASMLREVLGHPIDVRELRPAERDQQTWFDPREQVLHLSPVCVFDLAA</sequence>
<dbReference type="Proteomes" id="UP000294958">
    <property type="component" value="Unassembled WGS sequence"/>
</dbReference>
<dbReference type="Proteomes" id="UP000019849">
    <property type="component" value="Unassembled WGS sequence"/>
</dbReference>